<comment type="similarity">
    <text evidence="1">Belongs to the ARG7 family.</text>
</comment>
<dbReference type="Proteomes" id="UP000290289">
    <property type="component" value="Chromosome 10"/>
</dbReference>
<sequence>MGIRVADIVLHHAKQIVRRHKRSQHFKYQFLYIPLASTITATTTTLDVPKGCFAVYVGEEDEEKKRFVIPVSYLNHPSFQDLLSQAAEEFGFDHQVGGLRIPCSERHFTDLTFRLNIR</sequence>
<evidence type="ECO:0000256" key="1">
    <source>
        <dbReference type="ARBA" id="ARBA00006974"/>
    </source>
</evidence>
<comment type="caution">
    <text evidence="2">The sequence shown here is derived from an EMBL/GenBank/DDBJ whole genome shotgun (WGS) entry which is preliminary data.</text>
</comment>
<reference evidence="2 3" key="1">
    <citation type="submission" date="2018-10" db="EMBL/GenBank/DDBJ databases">
        <title>A high-quality apple genome assembly.</title>
        <authorList>
            <person name="Hu J."/>
        </authorList>
    </citation>
    <scope>NUCLEOTIDE SEQUENCE [LARGE SCALE GENOMIC DNA]</scope>
    <source>
        <strain evidence="3">cv. HFTH1</strain>
        <tissue evidence="2">Young leaf</tissue>
    </source>
</reference>
<dbReference type="InterPro" id="IPR003676">
    <property type="entry name" value="SAUR_fam"/>
</dbReference>
<dbReference type="AlphaFoldDB" id="A0A498IPH0"/>
<evidence type="ECO:0000313" key="2">
    <source>
        <dbReference type="EMBL" id="RXH85418.1"/>
    </source>
</evidence>
<dbReference type="EMBL" id="RDQH01000336">
    <property type="protein sequence ID" value="RXH85418.1"/>
    <property type="molecule type" value="Genomic_DNA"/>
</dbReference>
<keyword evidence="3" id="KW-1185">Reference proteome</keyword>
<dbReference type="PANTHER" id="PTHR31929">
    <property type="entry name" value="SAUR-LIKE AUXIN-RESPONSIVE PROTEIN FAMILY-RELATED"/>
    <property type="match status" value="1"/>
</dbReference>
<gene>
    <name evidence="2" type="ORF">DVH24_002516</name>
</gene>
<evidence type="ECO:0000313" key="3">
    <source>
        <dbReference type="Proteomes" id="UP000290289"/>
    </source>
</evidence>
<name>A0A498IPH0_MALDO</name>
<dbReference type="Pfam" id="PF02519">
    <property type="entry name" value="Auxin_inducible"/>
    <property type="match status" value="1"/>
</dbReference>
<dbReference type="GO" id="GO:0009733">
    <property type="term" value="P:response to auxin"/>
    <property type="evidence" value="ECO:0007669"/>
    <property type="project" value="InterPro"/>
</dbReference>
<accession>A0A498IPH0</accession>
<protein>
    <submittedName>
        <fullName evidence="2">Uncharacterized protein</fullName>
    </submittedName>
</protein>
<proteinExistence type="inferred from homology"/>
<organism evidence="2 3">
    <name type="scientific">Malus domestica</name>
    <name type="common">Apple</name>
    <name type="synonym">Pyrus malus</name>
    <dbReference type="NCBI Taxonomy" id="3750"/>
    <lineage>
        <taxon>Eukaryota</taxon>
        <taxon>Viridiplantae</taxon>
        <taxon>Streptophyta</taxon>
        <taxon>Embryophyta</taxon>
        <taxon>Tracheophyta</taxon>
        <taxon>Spermatophyta</taxon>
        <taxon>Magnoliopsida</taxon>
        <taxon>eudicotyledons</taxon>
        <taxon>Gunneridae</taxon>
        <taxon>Pentapetalae</taxon>
        <taxon>rosids</taxon>
        <taxon>fabids</taxon>
        <taxon>Rosales</taxon>
        <taxon>Rosaceae</taxon>
        <taxon>Amygdaloideae</taxon>
        <taxon>Maleae</taxon>
        <taxon>Malus</taxon>
    </lineage>
</organism>